<dbReference type="Gene3D" id="2.120.10.30">
    <property type="entry name" value="TolB, C-terminal domain"/>
    <property type="match status" value="2"/>
</dbReference>
<reference evidence="6 7" key="1">
    <citation type="journal article" date="2019" name="Nat. Microbiol.">
        <title>Mediterranean grassland soil C-N compound turnover is dependent on rainfall and depth, and is mediated by genomically divergent microorganisms.</title>
        <authorList>
            <person name="Diamond S."/>
            <person name="Andeer P.F."/>
            <person name="Li Z."/>
            <person name="Crits-Christoph A."/>
            <person name="Burstein D."/>
            <person name="Anantharaman K."/>
            <person name="Lane K.R."/>
            <person name="Thomas B.C."/>
            <person name="Pan C."/>
            <person name="Northen T.R."/>
            <person name="Banfield J.F."/>
        </authorList>
    </citation>
    <scope>NUCLEOTIDE SEQUENCE [LARGE SCALE GENOMIC DNA]</scope>
    <source>
        <strain evidence="6">WS_10</strain>
    </source>
</reference>
<evidence type="ECO:0000256" key="2">
    <source>
        <dbReference type="ARBA" id="ARBA00009820"/>
    </source>
</evidence>
<evidence type="ECO:0000256" key="1">
    <source>
        <dbReference type="ARBA" id="ARBA00004370"/>
    </source>
</evidence>
<evidence type="ECO:0000259" key="5">
    <source>
        <dbReference type="Pfam" id="PF01103"/>
    </source>
</evidence>
<feature type="region of interest" description="Disordered" evidence="4">
    <location>
        <begin position="22"/>
        <end position="43"/>
    </location>
</feature>
<protein>
    <submittedName>
        <fullName evidence="6">Peptidase S9</fullName>
    </submittedName>
</protein>
<feature type="domain" description="Bacterial surface antigen (D15)" evidence="5">
    <location>
        <begin position="876"/>
        <end position="1049"/>
    </location>
</feature>
<proteinExistence type="inferred from homology"/>
<dbReference type="Proteomes" id="UP000319836">
    <property type="component" value="Unassembled WGS sequence"/>
</dbReference>
<dbReference type="GO" id="GO:0019867">
    <property type="term" value="C:outer membrane"/>
    <property type="evidence" value="ECO:0007669"/>
    <property type="project" value="InterPro"/>
</dbReference>
<dbReference type="AlphaFoldDB" id="A0A538U1Q7"/>
<evidence type="ECO:0000256" key="4">
    <source>
        <dbReference type="SAM" id="MobiDB-lite"/>
    </source>
</evidence>
<dbReference type="Pfam" id="PF01103">
    <property type="entry name" value="Omp85"/>
    <property type="match status" value="1"/>
</dbReference>
<keyword evidence="3" id="KW-0472">Membrane</keyword>
<dbReference type="Gene3D" id="2.40.160.50">
    <property type="entry name" value="membrane protein fhac: a member of the omp85/tpsb transporter family"/>
    <property type="match status" value="1"/>
</dbReference>
<gene>
    <name evidence="6" type="ORF">E6K80_10425</name>
</gene>
<dbReference type="InterPro" id="IPR000184">
    <property type="entry name" value="Bac_surfAg_D15"/>
</dbReference>
<dbReference type="Pfam" id="PF07676">
    <property type="entry name" value="PD40"/>
    <property type="match status" value="3"/>
</dbReference>
<sequence>MYQGAMVPQGDSAGCGAARKAGPLGAVGHPMKRRDLRRRGPETQGVTQAMSLRRFGPSPFVAVLALLATLLPVAARAQYFGRNKVQYQTFHFKVLSTEHFDLYYYEDERQMAEEAGRMAERWYGRLSKEFAHELHGRQPLILYASHPHFEQTNAIPGELDESTGGVTESYKRRIVLPLGGSLAEVDHVIGHELVHAFQYDLKRRGESNMNDPTAQLPLWFIEGMAEYLSIGPRDPNTTMWMRDAARENKLPTISKLENPRYFPYRYGQALWAFIASRYGEERIGEIFKASGGRGATVEHTFEAVLGMSADSLSKEWQRATKSWATGRDETGSAANVSAPPATGTVGRLLLGSTGERGKLNVSPSLSPDGTKVAFLSERGLFSIELFVADAATGKIEHRLTKSAVDPHLQSLQFIHSAGAWSPDGSRIAVATVSGGVPALEVMDARTGRVVKSIRFPALGEIYHPTWSPDAGQIAFSGLMGGESDLFVVDLATRRSRRLTQDLYADLQPAWSPDGRTIAFSSDRFTTHLADLRYGALQLVKMDVESGAITAVPGADQGKNINPQWSSDGASLYFVSDRSGISDIYRVALGTAQVTQVTDVPTGVSGITAMSPAFSVARRADRAVFSLYEKGGYRIHELDGAALAGTAPAAPARRADLLPAAMGDASATANAEAALPDSSGFKHARYRPGLSLDSVGQIALGAGAANGRFGVGGGTALFWSDMLGDQNLATQFQVSSNQGGIGRNLAALVGYQNLKNRWNWAVTAGQIPYFWRDFEVQDTPTQEVQTDTRLWEIQRQVQGLVAYPFNRAQRIELGLGYESIDFQSEIETQTFSLVTGGLISDVTTPGPANDTPSLNLVEGMAALVYDTLVFGGTSPVLGQRYRAEVSPVAGDLQYVGVLGDYRRYVKLAGPFTLAGRALHLGRYGRDSDTDRISPLFVGYPWLVRGYDASSFTLDECNGGSGTDCPVFDQLFGSRIAVANLELRMPLFGALGVVPSPMVPPVEIAAFYDAGVAWNEADKARFLGGDRNGVSSYGGAFRLNLLGFAVAEISYVHPNDRPVKGAYWVFALQPGF</sequence>
<evidence type="ECO:0000313" key="6">
    <source>
        <dbReference type="EMBL" id="TMQ69846.1"/>
    </source>
</evidence>
<dbReference type="InterPro" id="IPR011042">
    <property type="entry name" value="6-blade_b-propeller_TolB-like"/>
</dbReference>
<dbReference type="EMBL" id="VBPA01000260">
    <property type="protein sequence ID" value="TMQ69846.1"/>
    <property type="molecule type" value="Genomic_DNA"/>
</dbReference>
<comment type="caution">
    <text evidence="6">The sequence shown here is derived from an EMBL/GenBank/DDBJ whole genome shotgun (WGS) entry which is preliminary data.</text>
</comment>
<organism evidence="6 7">
    <name type="scientific">Eiseniibacteriota bacterium</name>
    <dbReference type="NCBI Taxonomy" id="2212470"/>
    <lineage>
        <taxon>Bacteria</taxon>
        <taxon>Candidatus Eiseniibacteriota</taxon>
    </lineage>
</organism>
<comment type="subcellular location">
    <subcellularLocation>
        <location evidence="1">Membrane</location>
    </subcellularLocation>
</comment>
<dbReference type="InterPro" id="IPR011659">
    <property type="entry name" value="WD40"/>
</dbReference>
<comment type="similarity">
    <text evidence="2">Belongs to the TolB family.</text>
</comment>
<dbReference type="PANTHER" id="PTHR36842">
    <property type="entry name" value="PROTEIN TOLB HOMOLOG"/>
    <property type="match status" value="1"/>
</dbReference>
<dbReference type="PANTHER" id="PTHR36842:SF1">
    <property type="entry name" value="PROTEIN TOLB"/>
    <property type="match status" value="1"/>
</dbReference>
<evidence type="ECO:0000313" key="7">
    <source>
        <dbReference type="Proteomes" id="UP000319836"/>
    </source>
</evidence>
<name>A0A538U1Q7_UNCEI</name>
<accession>A0A538U1Q7</accession>
<evidence type="ECO:0000256" key="3">
    <source>
        <dbReference type="ARBA" id="ARBA00023136"/>
    </source>
</evidence>
<dbReference type="SUPFAM" id="SSF69304">
    <property type="entry name" value="Tricorn protease N-terminal domain"/>
    <property type="match status" value="1"/>
</dbReference>